<organism evidence="2 3">
    <name type="scientific">Glossina austeni</name>
    <name type="common">Savannah tsetse fly</name>
    <dbReference type="NCBI Taxonomy" id="7395"/>
    <lineage>
        <taxon>Eukaryota</taxon>
        <taxon>Metazoa</taxon>
        <taxon>Ecdysozoa</taxon>
        <taxon>Arthropoda</taxon>
        <taxon>Hexapoda</taxon>
        <taxon>Insecta</taxon>
        <taxon>Pterygota</taxon>
        <taxon>Neoptera</taxon>
        <taxon>Endopterygota</taxon>
        <taxon>Diptera</taxon>
        <taxon>Brachycera</taxon>
        <taxon>Muscomorpha</taxon>
        <taxon>Hippoboscoidea</taxon>
        <taxon>Glossinidae</taxon>
        <taxon>Glossina</taxon>
    </lineage>
</organism>
<reference evidence="2" key="1">
    <citation type="submission" date="2020-05" db="UniProtKB">
        <authorList>
            <consortium name="EnsemblMetazoa"/>
        </authorList>
    </citation>
    <scope>IDENTIFICATION</scope>
    <source>
        <strain evidence="2">TTRI</strain>
    </source>
</reference>
<evidence type="ECO:0000256" key="1">
    <source>
        <dbReference type="SAM" id="MobiDB-lite"/>
    </source>
</evidence>
<feature type="region of interest" description="Disordered" evidence="1">
    <location>
        <begin position="1"/>
        <end position="21"/>
    </location>
</feature>
<dbReference type="VEuPathDB" id="VectorBase:GAUT049862"/>
<dbReference type="Proteomes" id="UP000078200">
    <property type="component" value="Unassembled WGS sequence"/>
</dbReference>
<keyword evidence="3" id="KW-1185">Reference proteome</keyword>
<name>A0A1A9VWE9_GLOAU</name>
<accession>A0A1A9VWE9</accession>
<dbReference type="AlphaFoldDB" id="A0A1A9VWE9"/>
<evidence type="ECO:0000313" key="2">
    <source>
        <dbReference type="EnsemblMetazoa" id="GAUT049862-PA"/>
    </source>
</evidence>
<evidence type="ECO:0000313" key="3">
    <source>
        <dbReference type="Proteomes" id="UP000078200"/>
    </source>
</evidence>
<proteinExistence type="predicted"/>
<dbReference type="EnsemblMetazoa" id="GAUT049862-RA">
    <property type="protein sequence ID" value="GAUT049862-PA"/>
    <property type="gene ID" value="GAUT049862"/>
</dbReference>
<protein>
    <submittedName>
        <fullName evidence="2">Uncharacterized protein</fullName>
    </submittedName>
</protein>
<sequence length="503" mass="53188">MKGNETSRSVMSNFKQSGGATPATATFTVKYRTMRCEKLKMRNSTGATPIASNTSFQGQEHGSHITPKVSACLSLKETKRFLTSSPHFGKECKSGVDPGLAPSDTIVPPGNHGVGLSFLRYCILPASIGPPPPDPFGVVPLRSTASQWAGCCRTPRLCGSVLLPTVWWAPGYSPRRSPWPVRPLTLPVHLSALLWVRAGPRFPLVYSLRVLLWGCGPSSATSSKSIAAMRHATVRKVGLPGDVDYAIPADGVDEVDRPIGRGQAPGATSCRAVPAGGGAPNWSLPVRSSGTGVLDVIIVLVAPVSIAPLINSPPMVTLAITDDLSMRSSGDSGCSGSAQGLRLFLYHISACLVNNLMTIFGINVSGISYVPQSSSIHSMNSSGFVTPSYLTDHLRTRSIALLLDINCGVVRLGLVARDLVSSTVNVVRGVYLDSSSSRRSIVSLLGLVEPASAPSAFRISSTTVKSSLKSLGEMQNNGLMRTLSRPKSALRLIPYVVNCNSII</sequence>